<gene>
    <name evidence="7" type="ORF">SAE01_42390</name>
</gene>
<name>A0A512BIG0_9BACT</name>
<comment type="subcellular location">
    <subcellularLocation>
        <location evidence="1">Cell membrane</location>
        <topology evidence="1">Multi-pass membrane protein</topology>
    </subcellularLocation>
</comment>
<feature type="transmembrane region" description="Helical" evidence="6">
    <location>
        <begin position="126"/>
        <end position="144"/>
    </location>
</feature>
<feature type="transmembrane region" description="Helical" evidence="6">
    <location>
        <begin position="308"/>
        <end position="325"/>
    </location>
</feature>
<keyword evidence="2" id="KW-1003">Cell membrane</keyword>
<evidence type="ECO:0000313" key="7">
    <source>
        <dbReference type="EMBL" id="GEO11743.1"/>
    </source>
</evidence>
<dbReference type="PANTHER" id="PTHR30250">
    <property type="entry name" value="PST FAMILY PREDICTED COLANIC ACID TRANSPORTER"/>
    <property type="match status" value="1"/>
</dbReference>
<dbReference type="Proteomes" id="UP000321513">
    <property type="component" value="Unassembled WGS sequence"/>
</dbReference>
<evidence type="ECO:0000313" key="8">
    <source>
        <dbReference type="Proteomes" id="UP000321513"/>
    </source>
</evidence>
<feature type="transmembrane region" description="Helical" evidence="6">
    <location>
        <begin position="12"/>
        <end position="31"/>
    </location>
</feature>
<feature type="transmembrane region" description="Helical" evidence="6">
    <location>
        <begin position="337"/>
        <end position="355"/>
    </location>
</feature>
<evidence type="ECO:0008006" key="9">
    <source>
        <dbReference type="Google" id="ProtNLM"/>
    </source>
</evidence>
<accession>A0A512BIG0</accession>
<keyword evidence="3 6" id="KW-0812">Transmembrane</keyword>
<feature type="transmembrane region" description="Helical" evidence="6">
    <location>
        <begin position="432"/>
        <end position="455"/>
    </location>
</feature>
<feature type="transmembrane region" description="Helical" evidence="6">
    <location>
        <begin position="165"/>
        <end position="186"/>
    </location>
</feature>
<evidence type="ECO:0000256" key="4">
    <source>
        <dbReference type="ARBA" id="ARBA00022989"/>
    </source>
</evidence>
<dbReference type="RefSeq" id="WP_147205859.1">
    <property type="nucleotide sequence ID" value="NZ_BJYT01000028.1"/>
</dbReference>
<dbReference type="InterPro" id="IPR050833">
    <property type="entry name" value="Poly_Biosynth_Transport"/>
</dbReference>
<feature type="transmembrane region" description="Helical" evidence="6">
    <location>
        <begin position="376"/>
        <end position="394"/>
    </location>
</feature>
<evidence type="ECO:0000256" key="2">
    <source>
        <dbReference type="ARBA" id="ARBA00022475"/>
    </source>
</evidence>
<evidence type="ECO:0000256" key="6">
    <source>
        <dbReference type="SAM" id="Phobius"/>
    </source>
</evidence>
<feature type="transmembrane region" description="Helical" evidence="6">
    <location>
        <begin position="467"/>
        <end position="486"/>
    </location>
</feature>
<dbReference type="GO" id="GO:0005886">
    <property type="term" value="C:plasma membrane"/>
    <property type="evidence" value="ECO:0007669"/>
    <property type="project" value="UniProtKB-SubCell"/>
</dbReference>
<comment type="caution">
    <text evidence="7">The sequence shown here is derived from an EMBL/GenBank/DDBJ whole genome shotgun (WGS) entry which is preliminary data.</text>
</comment>
<dbReference type="OrthoDB" id="512217at2"/>
<feature type="transmembrane region" description="Helical" evidence="6">
    <location>
        <begin position="43"/>
        <end position="64"/>
    </location>
</feature>
<feature type="transmembrane region" description="Helical" evidence="6">
    <location>
        <begin position="85"/>
        <end position="114"/>
    </location>
</feature>
<dbReference type="AlphaFoldDB" id="A0A512BIG0"/>
<evidence type="ECO:0000256" key="5">
    <source>
        <dbReference type="ARBA" id="ARBA00023136"/>
    </source>
</evidence>
<evidence type="ECO:0000256" key="1">
    <source>
        <dbReference type="ARBA" id="ARBA00004651"/>
    </source>
</evidence>
<keyword evidence="5 6" id="KW-0472">Membrane</keyword>
<sequence length="510" mass="57430">MDKKLLRWNFVFQYGWVITNVINSILLLPLYVKHIDANTLGVWLATSSILYWMTIIDPGIGEVLQQKIAELRGRKEHNEIGKLIGSGLISSLVILIIAIIVGLVCYYSLSLIINKDVSQYPGLSKALFFTIIATGMSLVSFTLTGINQGLHNSAHVAISSLTANFLFLIVNVVFLFLGFGVMSIAISNLVRALYINAFNFISLKQLLRTIGIPILYESSHFKKFIKIFSFTSTSKIITGLSSSIDMIVLARYITPGMITVYEINKRPINLTTSLIGRHSVALMPIISHAKGMDDKNTITNLINKQFKFYLYAALFAIFMFAINYYNLINLWIGAGKFIGNNILACLLLSNFFNLLSYFMSNMGYALGDIKKNSQFLIIRNVIFGFFVFFAAKYYGIMGTILASLGMSLFADLSFFTYRVYKLGYLQISLIKNTLSFLAITVPLCCFVSILLNLYIEKLLTEKMFFGKMLISSACFTFFYILLILLIDSNLRNGVKQIKKKLFLKFNLIAA</sequence>
<reference evidence="7 8" key="1">
    <citation type="submission" date="2019-07" db="EMBL/GenBank/DDBJ databases">
        <title>Whole genome shotgun sequence of Segetibacter aerophilus NBRC 106135.</title>
        <authorList>
            <person name="Hosoyama A."/>
            <person name="Uohara A."/>
            <person name="Ohji S."/>
            <person name="Ichikawa N."/>
        </authorList>
    </citation>
    <scope>NUCLEOTIDE SEQUENCE [LARGE SCALE GENOMIC DNA]</scope>
    <source>
        <strain evidence="7 8">NBRC 106135</strain>
    </source>
</reference>
<protein>
    <recommendedName>
        <fullName evidence="9">Polysaccharide biosynthesis protein C-terminal domain-containing protein</fullName>
    </recommendedName>
</protein>
<keyword evidence="8" id="KW-1185">Reference proteome</keyword>
<dbReference type="PANTHER" id="PTHR30250:SF11">
    <property type="entry name" value="O-ANTIGEN TRANSPORTER-RELATED"/>
    <property type="match status" value="1"/>
</dbReference>
<organism evidence="7 8">
    <name type="scientific">Segetibacter aerophilus</name>
    <dbReference type="NCBI Taxonomy" id="670293"/>
    <lineage>
        <taxon>Bacteria</taxon>
        <taxon>Pseudomonadati</taxon>
        <taxon>Bacteroidota</taxon>
        <taxon>Chitinophagia</taxon>
        <taxon>Chitinophagales</taxon>
        <taxon>Chitinophagaceae</taxon>
        <taxon>Segetibacter</taxon>
    </lineage>
</organism>
<evidence type="ECO:0000256" key="3">
    <source>
        <dbReference type="ARBA" id="ARBA00022692"/>
    </source>
</evidence>
<proteinExistence type="predicted"/>
<dbReference type="EMBL" id="BJYT01000028">
    <property type="protein sequence ID" value="GEO11743.1"/>
    <property type="molecule type" value="Genomic_DNA"/>
</dbReference>
<keyword evidence="4 6" id="KW-1133">Transmembrane helix</keyword>